<comment type="caution">
    <text evidence="1">The sequence shown here is derived from an EMBL/GenBank/DDBJ whole genome shotgun (WGS) entry which is preliminary data.</text>
</comment>
<dbReference type="Proteomes" id="UP001519863">
    <property type="component" value="Unassembled WGS sequence"/>
</dbReference>
<proteinExistence type="predicted"/>
<dbReference type="EMBL" id="JAHXZI010000015">
    <property type="protein sequence ID" value="MBW6437418.1"/>
    <property type="molecule type" value="Genomic_DNA"/>
</dbReference>
<organism evidence="1 2">
    <name type="scientific">Actinoplanes hulinensis</name>
    <dbReference type="NCBI Taxonomy" id="1144547"/>
    <lineage>
        <taxon>Bacteria</taxon>
        <taxon>Bacillati</taxon>
        <taxon>Actinomycetota</taxon>
        <taxon>Actinomycetes</taxon>
        <taxon>Micromonosporales</taxon>
        <taxon>Micromonosporaceae</taxon>
        <taxon>Actinoplanes</taxon>
    </lineage>
</organism>
<reference evidence="1 2" key="1">
    <citation type="journal article" date="2013" name="Antonie Van Leeuwenhoek">
        <title>Actinoplanes hulinensis sp. nov., a novel actinomycete isolated from soybean root (Glycine max (L.) Merr).</title>
        <authorList>
            <person name="Shen Y."/>
            <person name="Liu C."/>
            <person name="Wang X."/>
            <person name="Zhao J."/>
            <person name="Jia F."/>
            <person name="Zhang Y."/>
            <person name="Wang L."/>
            <person name="Yang D."/>
            <person name="Xiang W."/>
        </authorList>
    </citation>
    <scope>NUCLEOTIDE SEQUENCE [LARGE SCALE GENOMIC DNA]</scope>
    <source>
        <strain evidence="1 2">NEAU-M9</strain>
    </source>
</reference>
<evidence type="ECO:0000313" key="2">
    <source>
        <dbReference type="Proteomes" id="UP001519863"/>
    </source>
</evidence>
<name>A0ABS7B8X5_9ACTN</name>
<dbReference type="RefSeq" id="WP_220146752.1">
    <property type="nucleotide sequence ID" value="NZ_JAHXZI010000015.1"/>
</dbReference>
<sequence length="64" mass="6882">MKIASPVPGWPEAAFEALLTAEHDVPEEVRYRPWAQQLTRDLLAAPASHGLSGIRAFASRVGAA</sequence>
<keyword evidence="2" id="KW-1185">Reference proteome</keyword>
<evidence type="ECO:0000313" key="1">
    <source>
        <dbReference type="EMBL" id="MBW6437418.1"/>
    </source>
</evidence>
<accession>A0ABS7B8X5</accession>
<protein>
    <submittedName>
        <fullName evidence="1">Uncharacterized protein</fullName>
    </submittedName>
</protein>
<gene>
    <name evidence="1" type="ORF">KZ829_27155</name>
</gene>